<feature type="transmembrane region" description="Helical" evidence="8">
    <location>
        <begin position="230"/>
        <end position="252"/>
    </location>
</feature>
<evidence type="ECO:0000256" key="6">
    <source>
        <dbReference type="ARBA" id="ARBA00023157"/>
    </source>
</evidence>
<evidence type="ECO:0000259" key="9">
    <source>
        <dbReference type="PROSITE" id="PS50835"/>
    </source>
</evidence>
<dbReference type="SMART" id="SM00409">
    <property type="entry name" value="IG"/>
    <property type="match status" value="2"/>
</dbReference>
<sequence length="550" mass="63533">METKLLTSLWKVCICRCDDQETKAAQGNVKLSIDVNQSDKSSRLHSDPYQCHCQCHSRSRTEMKGPRLALIALMYVLLFCQKIIYGEEVEMKVRPGDNITLYCDRSLTLGSYIVWIRNCSHENQPSLIIDYEKLTKKIFPRFSFIQNSYSNSFDLHITNISVSDLGLYYCAKLDNNITKDSKGIVYSLKVYYYGNQITRLSLKVDQVSSCSGALNTTSTPPPVSDCLLCWMLLFSVCLACFLFSSICVYCLCCKKTTDAATDQKNRLSGRNTAECTDEEVCYASLDVITKRQKQRKTKRVQSSDFSTYAQHRLFTRLTEMERPRLALLILMLLLFHQKRIYGEEVEMKVRPGDNVTLYCDRSITISSSIVWIRNCSHENQPSLIIDLRKLDLKIFPHFKFIHNLYNNSHDLHITNISVSDLGLYYCAEEQNVNKKDTLSTSEVYYYGKRTTRLSLETHPDCLLCWRLFSVCPLCVLLSSVCLLWLFFRKPTDSATDQKDKLKTRNTVEGNDNGVCYTSVDMMTWRQKRHKKTHMENSDFTTYAPVRTETE</sequence>
<keyword evidence="11" id="KW-1185">Reference proteome</keyword>
<evidence type="ECO:0000256" key="4">
    <source>
        <dbReference type="ARBA" id="ARBA00022859"/>
    </source>
</evidence>
<feature type="domain" description="Ig-like" evidence="9">
    <location>
        <begin position="323"/>
        <end position="439"/>
    </location>
</feature>
<evidence type="ECO:0000256" key="5">
    <source>
        <dbReference type="ARBA" id="ARBA00023136"/>
    </source>
</evidence>
<evidence type="ECO:0000256" key="1">
    <source>
        <dbReference type="ARBA" id="ARBA00004236"/>
    </source>
</evidence>
<protein>
    <recommendedName>
        <fullName evidence="9">Ig-like domain-containing protein</fullName>
    </recommendedName>
</protein>
<dbReference type="SUPFAM" id="SSF48726">
    <property type="entry name" value="Immunoglobulin"/>
    <property type="match status" value="2"/>
</dbReference>
<dbReference type="Gene3D" id="2.60.40.10">
    <property type="entry name" value="Immunoglobulins"/>
    <property type="match status" value="2"/>
</dbReference>
<reference evidence="10 11" key="1">
    <citation type="submission" date="2023-09" db="EMBL/GenBank/DDBJ databases">
        <authorList>
            <person name="Wang M."/>
        </authorList>
    </citation>
    <scope>NUCLEOTIDE SEQUENCE [LARGE SCALE GENOMIC DNA]</scope>
    <source>
        <strain evidence="10">GT-2023</strain>
        <tissue evidence="10">Liver</tissue>
    </source>
</reference>
<keyword evidence="7" id="KW-0325">Glycoprotein</keyword>
<gene>
    <name evidence="10" type="ORF">QQF64_001403</name>
</gene>
<dbReference type="Pfam" id="PF07686">
    <property type="entry name" value="V-set"/>
    <property type="match status" value="1"/>
</dbReference>
<comment type="subcellular location">
    <subcellularLocation>
        <location evidence="1">Cell membrane</location>
    </subcellularLocation>
</comment>
<dbReference type="InterPro" id="IPR003599">
    <property type="entry name" value="Ig_sub"/>
</dbReference>
<accession>A0ABR3NZZ0</accession>
<dbReference type="CDD" id="cd00099">
    <property type="entry name" value="IgV"/>
    <property type="match status" value="1"/>
</dbReference>
<name>A0ABR3NZZ0_9TELE</name>
<dbReference type="InterPro" id="IPR013783">
    <property type="entry name" value="Ig-like_fold"/>
</dbReference>
<dbReference type="InterPro" id="IPR036179">
    <property type="entry name" value="Ig-like_dom_sf"/>
</dbReference>
<evidence type="ECO:0000256" key="3">
    <source>
        <dbReference type="ARBA" id="ARBA00022729"/>
    </source>
</evidence>
<feature type="transmembrane region" description="Helical" evidence="8">
    <location>
        <begin position="465"/>
        <end position="487"/>
    </location>
</feature>
<comment type="caution">
    <text evidence="10">The sequence shown here is derived from an EMBL/GenBank/DDBJ whole genome shotgun (WGS) entry which is preliminary data.</text>
</comment>
<dbReference type="Proteomes" id="UP001558613">
    <property type="component" value="Unassembled WGS sequence"/>
</dbReference>
<organism evidence="10 11">
    <name type="scientific">Cirrhinus molitorella</name>
    <name type="common">mud carp</name>
    <dbReference type="NCBI Taxonomy" id="172907"/>
    <lineage>
        <taxon>Eukaryota</taxon>
        <taxon>Metazoa</taxon>
        <taxon>Chordata</taxon>
        <taxon>Craniata</taxon>
        <taxon>Vertebrata</taxon>
        <taxon>Euteleostomi</taxon>
        <taxon>Actinopterygii</taxon>
        <taxon>Neopterygii</taxon>
        <taxon>Teleostei</taxon>
        <taxon>Ostariophysi</taxon>
        <taxon>Cypriniformes</taxon>
        <taxon>Cyprinidae</taxon>
        <taxon>Labeoninae</taxon>
        <taxon>Labeonini</taxon>
        <taxon>Cirrhinus</taxon>
    </lineage>
</organism>
<dbReference type="PROSITE" id="PS50835">
    <property type="entry name" value="IG_LIKE"/>
    <property type="match status" value="2"/>
</dbReference>
<evidence type="ECO:0000313" key="10">
    <source>
        <dbReference type="EMBL" id="KAL1282600.1"/>
    </source>
</evidence>
<dbReference type="PANTHER" id="PTHR19433:SF111">
    <property type="entry name" value="T CELL RECEPTOR ALPHA VARIABLE 4"/>
    <property type="match status" value="1"/>
</dbReference>
<evidence type="ECO:0000256" key="2">
    <source>
        <dbReference type="ARBA" id="ARBA00022475"/>
    </source>
</evidence>
<keyword evidence="4" id="KW-0391">Immunity</keyword>
<keyword evidence="8" id="KW-1133">Transmembrane helix</keyword>
<evidence type="ECO:0000256" key="8">
    <source>
        <dbReference type="SAM" id="Phobius"/>
    </source>
</evidence>
<evidence type="ECO:0000313" key="11">
    <source>
        <dbReference type="Proteomes" id="UP001558613"/>
    </source>
</evidence>
<keyword evidence="5 8" id="KW-0472">Membrane</keyword>
<evidence type="ECO:0000256" key="7">
    <source>
        <dbReference type="ARBA" id="ARBA00023180"/>
    </source>
</evidence>
<dbReference type="InterPro" id="IPR003598">
    <property type="entry name" value="Ig_sub2"/>
</dbReference>
<keyword evidence="2" id="KW-1003">Cell membrane</keyword>
<keyword evidence="6" id="KW-1015">Disulfide bond</keyword>
<dbReference type="InterPro" id="IPR007110">
    <property type="entry name" value="Ig-like_dom"/>
</dbReference>
<dbReference type="PANTHER" id="PTHR19433">
    <property type="entry name" value="T-CELL RECEPTOR ALPHA CHAIN V REGION-RELATED"/>
    <property type="match status" value="1"/>
</dbReference>
<dbReference type="EMBL" id="JAYMGO010000001">
    <property type="protein sequence ID" value="KAL1282600.1"/>
    <property type="molecule type" value="Genomic_DNA"/>
</dbReference>
<keyword evidence="8" id="KW-0812">Transmembrane</keyword>
<dbReference type="InterPro" id="IPR052051">
    <property type="entry name" value="TCR_complex_component"/>
</dbReference>
<keyword evidence="3" id="KW-0732">Signal</keyword>
<feature type="domain" description="Ig-like" evidence="9">
    <location>
        <begin position="66"/>
        <end position="170"/>
    </location>
</feature>
<proteinExistence type="predicted"/>
<dbReference type="SMART" id="SM00408">
    <property type="entry name" value="IGc2"/>
    <property type="match status" value="2"/>
</dbReference>
<dbReference type="InterPro" id="IPR013106">
    <property type="entry name" value="Ig_V-set"/>
</dbReference>